<organism evidence="2 3">
    <name type="scientific">Shigella dysenteriae WRSd3</name>
    <dbReference type="NCBI Taxonomy" id="1401327"/>
    <lineage>
        <taxon>Bacteria</taxon>
        <taxon>Pseudomonadati</taxon>
        <taxon>Pseudomonadota</taxon>
        <taxon>Gammaproteobacteria</taxon>
        <taxon>Enterobacterales</taxon>
        <taxon>Enterobacteriaceae</taxon>
        <taxon>Shigella</taxon>
    </lineage>
</organism>
<comment type="caution">
    <text evidence="2">The sequence shown here is derived from an EMBL/GenBank/DDBJ whole genome shotgun (WGS) entry which is preliminary data.</text>
</comment>
<name>A0A090N9R4_SHIDY</name>
<evidence type="ECO:0000256" key="1">
    <source>
        <dbReference type="SAM" id="MobiDB-lite"/>
    </source>
</evidence>
<proteinExistence type="predicted"/>
<feature type="region of interest" description="Disordered" evidence="1">
    <location>
        <begin position="1"/>
        <end position="55"/>
    </location>
</feature>
<gene>
    <name evidence="2" type="ORF">WRSd3_04515</name>
</gene>
<dbReference type="AlphaFoldDB" id="A0A090N9R4"/>
<evidence type="ECO:0000313" key="3">
    <source>
        <dbReference type="Proteomes" id="UP000017944"/>
    </source>
</evidence>
<reference evidence="2 3" key="1">
    <citation type="submission" date="2013-10" db="EMBL/GenBank/DDBJ databases">
        <title>Draft genomes and the virulence plasmids of Sd1617 vaccine constructs: WRSd3 and WRSd5.</title>
        <authorList>
            <person name="Aksomboon Vongsawan A."/>
            <person name="Venkatesan M.M."/>
            <person name="Vaisvil B."/>
            <person name="Emel G."/>
            <person name="Kepatral V."/>
            <person name="Sethabutr O."/>
            <person name="Serichantalergs O."/>
            <person name="Mason C."/>
        </authorList>
    </citation>
    <scope>NUCLEOTIDE SEQUENCE [LARGE SCALE GENOMIC DNA]</scope>
    <source>
        <strain evidence="2 3">WRSd3</strain>
    </source>
</reference>
<sequence>MNQAIQMLASYPPSGKEKGYEAQPSGGVSAHYLHYDSDIHTPDPTNALRTAVPGR</sequence>
<dbReference type="Proteomes" id="UP000017944">
    <property type="component" value="Unassembled WGS sequence"/>
</dbReference>
<accession>A0A090N9R4</accession>
<evidence type="ECO:0008006" key="4">
    <source>
        <dbReference type="Google" id="ProtNLM"/>
    </source>
</evidence>
<protein>
    <recommendedName>
        <fullName evidence="4">Regulatory protein mokB</fullName>
    </recommendedName>
</protein>
<dbReference type="EMBL" id="AXUT01000686">
    <property type="protein sequence ID" value="ESU76255.1"/>
    <property type="molecule type" value="Genomic_DNA"/>
</dbReference>
<evidence type="ECO:0000313" key="2">
    <source>
        <dbReference type="EMBL" id="ESU76255.1"/>
    </source>
</evidence>